<feature type="coiled-coil region" evidence="1">
    <location>
        <begin position="5"/>
        <end position="167"/>
    </location>
</feature>
<keyword evidence="3" id="KW-1185">Reference proteome</keyword>
<dbReference type="Proteomes" id="UP001171902">
    <property type="component" value="Unassembled WGS sequence"/>
</dbReference>
<accession>A0ABT7YWU6</accession>
<dbReference type="EMBL" id="JAUEMJ010000011">
    <property type="protein sequence ID" value="MDN3243114.1"/>
    <property type="molecule type" value="Genomic_DNA"/>
</dbReference>
<protein>
    <submittedName>
        <fullName evidence="2">Uncharacterized protein</fullName>
    </submittedName>
</protein>
<evidence type="ECO:0000313" key="2">
    <source>
        <dbReference type="EMBL" id="MDN3243114.1"/>
    </source>
</evidence>
<organism evidence="2 3">
    <name type="scientific">Glycomyces tritici</name>
    <dbReference type="NCBI Taxonomy" id="2665176"/>
    <lineage>
        <taxon>Bacteria</taxon>
        <taxon>Bacillati</taxon>
        <taxon>Actinomycetota</taxon>
        <taxon>Actinomycetes</taxon>
        <taxon>Glycomycetales</taxon>
        <taxon>Glycomycetaceae</taxon>
        <taxon>Glycomyces</taxon>
    </lineage>
</organism>
<evidence type="ECO:0000256" key="1">
    <source>
        <dbReference type="SAM" id="Coils"/>
    </source>
</evidence>
<gene>
    <name evidence="2" type="ORF">QWI33_25555</name>
</gene>
<proteinExistence type="predicted"/>
<name>A0ABT7YWU6_9ACTN</name>
<sequence length="315" mass="34968">MPQAIEQLNKELAEARALLRRKQHHEQVLARTEQQVASAEAALQLAEERAAGEQKDVDQLERVSFKALWAAVIGAREERLDIERAEAAAAQIRVEQERARVRRLIQDRASLEAAGAEFEAAEERFRELLADKERAVLMLGLPAGGELEAIADQAAGLSAERRELKEACDAGRRALEWVDEVGRLLGSAGAASGWDLIGGGELVSQFKYDKLDSAGRAVAYAQWALDAFSRELVDVGVEQRHRVPAIPNNWLTDVLFDNIFTDAVRNGQIRNATEQFRSIRDAVQTTIRSLGERDAEAERSLVRLQTRKETLLVGD</sequence>
<reference evidence="2" key="1">
    <citation type="submission" date="2023-06" db="EMBL/GenBank/DDBJ databases">
        <title>Gycomyces niveus sp.nov., a novel actinomycete isolated from soil in Shouguang.</title>
        <authorList>
            <person name="Yang X."/>
            <person name="Zhao J."/>
        </authorList>
    </citation>
    <scope>NUCLEOTIDE SEQUENCE</scope>
    <source>
        <strain evidence="2">NEAU C2</strain>
    </source>
</reference>
<evidence type="ECO:0000313" key="3">
    <source>
        <dbReference type="Proteomes" id="UP001171902"/>
    </source>
</evidence>
<comment type="caution">
    <text evidence="2">The sequence shown here is derived from an EMBL/GenBank/DDBJ whole genome shotgun (WGS) entry which is preliminary data.</text>
</comment>
<keyword evidence="1" id="KW-0175">Coiled coil</keyword>
<dbReference type="RefSeq" id="WP_289959673.1">
    <property type="nucleotide sequence ID" value="NZ_JAUEMJ010000011.1"/>
</dbReference>